<evidence type="ECO:0000313" key="3">
    <source>
        <dbReference type="Proteomes" id="UP000257144"/>
    </source>
</evidence>
<evidence type="ECO:0000313" key="2">
    <source>
        <dbReference type="EMBL" id="RDU38333.1"/>
    </source>
</evidence>
<dbReference type="GO" id="GO:0005886">
    <property type="term" value="C:plasma membrane"/>
    <property type="evidence" value="ECO:0007669"/>
    <property type="project" value="UniProtKB-SubCell"/>
</dbReference>
<feature type="transmembrane region" description="Helical" evidence="1">
    <location>
        <begin position="156"/>
        <end position="184"/>
    </location>
</feature>
<dbReference type="PANTHER" id="PTHR37305">
    <property type="entry name" value="INTEGRAL MEMBRANE PROTEIN-RELATED"/>
    <property type="match status" value="1"/>
</dbReference>
<sequence>MKNLVLNELVKIFSRAGTYVMIGLIAVLVMGMAGLSKYEEYDSPPKENPHWKAELEKQIVNDQASLENFGKNNSNLVQFYKREIAIKEYRILHDMAPPAGMHVWSFVGDAKSFISFVGLFAIVIAAGIVSSEFSWGTIKLLLIRPIARWKILLSKYLAVLVFGVGLLTLLFVFSLLVGIILFGLPDQPAPHLVYTGGHVVEQNIALQLIAEYLLSSIDILMVATMAFMISAVFRNSSLAIGISLFLLLTGSTLTMLLAGRFEWTKYFLFANTNLTVYLDGTPPIPGMTLGFSIMILFLYFTIFHLLAFLIFSKRDVAA</sequence>
<dbReference type="OrthoDB" id="8613028at2"/>
<dbReference type="GO" id="GO:0140359">
    <property type="term" value="F:ABC-type transporter activity"/>
    <property type="evidence" value="ECO:0007669"/>
    <property type="project" value="InterPro"/>
</dbReference>
<feature type="transmembrane region" description="Helical" evidence="1">
    <location>
        <begin position="12"/>
        <end position="35"/>
    </location>
</feature>
<dbReference type="Pfam" id="PF12679">
    <property type="entry name" value="ABC2_membrane_2"/>
    <property type="match status" value="1"/>
</dbReference>
<dbReference type="RefSeq" id="WP_115450256.1">
    <property type="nucleotide sequence ID" value="NZ_QNQT01000001.1"/>
</dbReference>
<evidence type="ECO:0000256" key="1">
    <source>
        <dbReference type="SAM" id="Phobius"/>
    </source>
</evidence>
<feature type="transmembrane region" description="Helical" evidence="1">
    <location>
        <begin position="204"/>
        <end position="226"/>
    </location>
</feature>
<keyword evidence="1" id="KW-0812">Transmembrane</keyword>
<dbReference type="AlphaFoldDB" id="A0A3D8GV25"/>
<keyword evidence="1" id="KW-0472">Membrane</keyword>
<reference evidence="2 3" key="1">
    <citation type="submission" date="2018-07" db="EMBL/GenBank/DDBJ databases">
        <title>Bacillus sp. YLB-04 draft genome sequence.</title>
        <authorList>
            <person name="Yu L."/>
            <person name="Tang X."/>
        </authorList>
    </citation>
    <scope>NUCLEOTIDE SEQUENCE [LARGE SCALE GENOMIC DNA]</scope>
    <source>
        <strain evidence="2 3">YLB-04</strain>
    </source>
</reference>
<comment type="caution">
    <text evidence="2">The sequence shown here is derived from an EMBL/GenBank/DDBJ whole genome shotgun (WGS) entry which is preliminary data.</text>
</comment>
<keyword evidence="1" id="KW-1133">Transmembrane helix</keyword>
<name>A0A3D8GV25_9BACI</name>
<proteinExistence type="predicted"/>
<accession>A0A3D8GV25</accession>
<keyword evidence="3" id="KW-1185">Reference proteome</keyword>
<feature type="transmembrane region" description="Helical" evidence="1">
    <location>
        <begin position="238"/>
        <end position="258"/>
    </location>
</feature>
<dbReference type="EMBL" id="QNQT01000001">
    <property type="protein sequence ID" value="RDU38333.1"/>
    <property type="molecule type" value="Genomic_DNA"/>
</dbReference>
<gene>
    <name evidence="2" type="ORF">DRW41_01845</name>
</gene>
<feature type="transmembrane region" description="Helical" evidence="1">
    <location>
        <begin position="289"/>
        <end position="311"/>
    </location>
</feature>
<dbReference type="PANTHER" id="PTHR37305:SF1">
    <property type="entry name" value="MEMBRANE PROTEIN"/>
    <property type="match status" value="1"/>
</dbReference>
<protein>
    <submittedName>
        <fullName evidence="2">ABC transporter permease</fullName>
    </submittedName>
</protein>
<organism evidence="2 3">
    <name type="scientific">Neobacillus piezotolerans</name>
    <dbReference type="NCBI Taxonomy" id="2259171"/>
    <lineage>
        <taxon>Bacteria</taxon>
        <taxon>Bacillati</taxon>
        <taxon>Bacillota</taxon>
        <taxon>Bacilli</taxon>
        <taxon>Bacillales</taxon>
        <taxon>Bacillaceae</taxon>
        <taxon>Neobacillus</taxon>
    </lineage>
</organism>
<dbReference type="Proteomes" id="UP000257144">
    <property type="component" value="Unassembled WGS sequence"/>
</dbReference>
<feature type="transmembrane region" description="Helical" evidence="1">
    <location>
        <begin position="113"/>
        <end position="135"/>
    </location>
</feature>